<keyword evidence="2" id="KW-0472">Membrane</keyword>
<sequence>MESLTACAYMSRTSLKLYLVEGGIRLIFPLFGVALLVAGIFGAISFGVQPLYEAMQTRQWMPVPATLEVASIESADFLHNRPLPALKVRYRYTVDAEDFVGSRYDLHQGVGYHRALKAVLQEMVVGQAVTAWIDPADPGKVVLVRSLNWTLLAMALPFVAIALLGGFLLLGGMVAWNQARPLGSPGGSSAQEAKPRRARSSRT</sequence>
<reference evidence="4 5" key="1">
    <citation type="submission" date="2017-06" db="EMBL/GenBank/DDBJ databases">
        <title>Azoarcus sp. TSNA42 complete genome sequence.</title>
        <authorList>
            <person name="Woo J.-H."/>
            <person name="Kim H.-S."/>
        </authorList>
    </citation>
    <scope>NUCLEOTIDE SEQUENCE [LARGE SCALE GENOMIC DNA]</scope>
    <source>
        <strain evidence="4 5">TSNA42</strain>
    </source>
</reference>
<dbReference type="EMBL" id="CP022188">
    <property type="protein sequence ID" value="AWI79614.1"/>
    <property type="molecule type" value="Genomic_DNA"/>
</dbReference>
<evidence type="ECO:0000259" key="3">
    <source>
        <dbReference type="Pfam" id="PF12158"/>
    </source>
</evidence>
<dbReference type="InterPro" id="IPR021994">
    <property type="entry name" value="DUF3592"/>
</dbReference>
<evidence type="ECO:0000313" key="5">
    <source>
        <dbReference type="Proteomes" id="UP000244902"/>
    </source>
</evidence>
<organism evidence="4 5">
    <name type="scientific">Parazoarcus communis</name>
    <dbReference type="NCBI Taxonomy" id="41977"/>
    <lineage>
        <taxon>Bacteria</taxon>
        <taxon>Pseudomonadati</taxon>
        <taxon>Pseudomonadota</taxon>
        <taxon>Betaproteobacteria</taxon>
        <taxon>Rhodocyclales</taxon>
        <taxon>Zoogloeaceae</taxon>
        <taxon>Parazoarcus</taxon>
    </lineage>
</organism>
<keyword evidence="2" id="KW-1133">Transmembrane helix</keyword>
<proteinExistence type="predicted"/>
<keyword evidence="2" id="KW-0812">Transmembrane</keyword>
<evidence type="ECO:0000313" key="4">
    <source>
        <dbReference type="EMBL" id="AWI79614.1"/>
    </source>
</evidence>
<name>A0A2U8H1M7_9RHOO</name>
<feature type="transmembrane region" description="Helical" evidence="2">
    <location>
        <begin position="26"/>
        <end position="48"/>
    </location>
</feature>
<feature type="domain" description="DUF3592" evidence="3">
    <location>
        <begin position="84"/>
        <end position="147"/>
    </location>
</feature>
<evidence type="ECO:0000256" key="1">
    <source>
        <dbReference type="SAM" id="MobiDB-lite"/>
    </source>
</evidence>
<protein>
    <recommendedName>
        <fullName evidence="3">DUF3592 domain-containing protein</fullName>
    </recommendedName>
</protein>
<dbReference type="Pfam" id="PF12158">
    <property type="entry name" value="DUF3592"/>
    <property type="match status" value="1"/>
</dbReference>
<gene>
    <name evidence="4" type="ORF">CEW87_09660</name>
</gene>
<evidence type="ECO:0000256" key="2">
    <source>
        <dbReference type="SAM" id="Phobius"/>
    </source>
</evidence>
<accession>A0A2U8H1M7</accession>
<feature type="transmembrane region" description="Helical" evidence="2">
    <location>
        <begin position="149"/>
        <end position="176"/>
    </location>
</feature>
<feature type="region of interest" description="Disordered" evidence="1">
    <location>
        <begin position="183"/>
        <end position="203"/>
    </location>
</feature>
<dbReference type="AlphaFoldDB" id="A0A2U8H1M7"/>
<dbReference type="Proteomes" id="UP000244902">
    <property type="component" value="Chromosome"/>
</dbReference>